<dbReference type="eggNOG" id="COG3134">
    <property type="taxonomic scope" value="Bacteria"/>
</dbReference>
<feature type="domain" description="Glycine zipper 2TM" evidence="4">
    <location>
        <begin position="139"/>
        <end position="179"/>
    </location>
</feature>
<evidence type="ECO:0000256" key="1">
    <source>
        <dbReference type="ARBA" id="ARBA00004370"/>
    </source>
</evidence>
<sequence length="226" mass="23823">METKNNSNRIHPLVAAAAIGVLLVSLVGVAAMTGMLPNSNSASAQKEAIAALDKEAAEKAAEAKAAEERANEARMAAQKTEDEKARQARLKEEDRRIAERAKARESAPSKVAQAQVCYDCGRVESVRSVQTAAKPSGVGVVGGAVVGGLLGNQIGNGSGRSLATVAGAVGGGFAGNEIEKRTRTAMTYEVRVRMEDGKIRTFPYDNQPNWSAGDRVRVVDGYLRAR</sequence>
<dbReference type="PANTHER" id="PTHR35603">
    <property type="match status" value="1"/>
</dbReference>
<evidence type="ECO:0000313" key="5">
    <source>
        <dbReference type="EMBL" id="CAL62366.1"/>
    </source>
</evidence>
<dbReference type="AlphaFoldDB" id="A4G779"/>
<proteinExistence type="predicted"/>
<name>A4G779_HERAR</name>
<dbReference type="GO" id="GO:0019867">
    <property type="term" value="C:outer membrane"/>
    <property type="evidence" value="ECO:0007669"/>
    <property type="project" value="InterPro"/>
</dbReference>
<protein>
    <recommendedName>
        <fullName evidence="4">Glycine zipper 2TM domain-containing protein</fullName>
    </recommendedName>
</protein>
<comment type="subcellular location">
    <subcellularLocation>
        <location evidence="1">Membrane</location>
    </subcellularLocation>
</comment>
<dbReference type="EMBL" id="CU207211">
    <property type="protein sequence ID" value="CAL62366.1"/>
    <property type="molecule type" value="Genomic_DNA"/>
</dbReference>
<evidence type="ECO:0000256" key="3">
    <source>
        <dbReference type="SAM" id="MobiDB-lite"/>
    </source>
</evidence>
<dbReference type="OrthoDB" id="5298735at2"/>
<dbReference type="InterPro" id="IPR051407">
    <property type="entry name" value="Bact_OM_lipoprot/Surf_antigen"/>
</dbReference>
<keyword evidence="2" id="KW-0472">Membrane</keyword>
<feature type="compositionally biased region" description="Basic and acidic residues" evidence="3">
    <location>
        <begin position="79"/>
        <end position="106"/>
    </location>
</feature>
<evidence type="ECO:0000313" key="6">
    <source>
        <dbReference type="Proteomes" id="UP000006697"/>
    </source>
</evidence>
<dbReference type="KEGG" id="har:HEAR2232"/>
<evidence type="ECO:0000259" key="4">
    <source>
        <dbReference type="Pfam" id="PF05433"/>
    </source>
</evidence>
<organism evidence="5 6">
    <name type="scientific">Herminiimonas arsenicoxydans</name>
    <dbReference type="NCBI Taxonomy" id="204773"/>
    <lineage>
        <taxon>Bacteria</taxon>
        <taxon>Pseudomonadati</taxon>
        <taxon>Pseudomonadota</taxon>
        <taxon>Betaproteobacteria</taxon>
        <taxon>Burkholderiales</taxon>
        <taxon>Oxalobacteraceae</taxon>
        <taxon>Herminiimonas</taxon>
    </lineage>
</organism>
<feature type="compositionally biased region" description="Basic and acidic residues" evidence="3">
    <location>
        <begin position="60"/>
        <end position="72"/>
    </location>
</feature>
<dbReference type="Pfam" id="PF05433">
    <property type="entry name" value="Rick_17kDa_Anti"/>
    <property type="match status" value="1"/>
</dbReference>
<dbReference type="InterPro" id="IPR008816">
    <property type="entry name" value="Gly_zipper_2TM_dom"/>
</dbReference>
<reference evidence="5 6" key="1">
    <citation type="journal article" date="2007" name="PLoS Genet.">
        <title>A tale of two oxidation states: bacterial colonization of arsenic-rich environments.</title>
        <authorList>
            <person name="Muller D."/>
            <person name="Medigue C."/>
            <person name="Koechler S."/>
            <person name="Barbe V."/>
            <person name="Barakat M."/>
            <person name="Talla E."/>
            <person name="Bonnefoy V."/>
            <person name="Krin E."/>
            <person name="Arsene-Ploetze F."/>
            <person name="Carapito C."/>
            <person name="Chandler M."/>
            <person name="Cournoyer B."/>
            <person name="Cruveiller S."/>
            <person name="Dossat C."/>
            <person name="Duval S."/>
            <person name="Heymann M."/>
            <person name="Leize E."/>
            <person name="Lieutaud A."/>
            <person name="Lievremont D."/>
            <person name="Makita Y."/>
            <person name="Mangenot S."/>
            <person name="Nitschke W."/>
            <person name="Ortet P."/>
            <person name="Perdrial N."/>
            <person name="Schoepp B."/>
            <person name="Siguier N."/>
            <person name="Simeonova D.D."/>
            <person name="Rouy Z."/>
            <person name="Segurens B."/>
            <person name="Turlin E."/>
            <person name="Vallenet D."/>
            <person name="Van Dorsselaer A."/>
            <person name="Weiss S."/>
            <person name="Weissenbach J."/>
            <person name="Lett M.C."/>
            <person name="Danchin A."/>
            <person name="Bertin P.N."/>
        </authorList>
    </citation>
    <scope>NUCLEOTIDE SEQUENCE [LARGE SCALE GENOMIC DNA]</scope>
    <source>
        <strain evidence="6">ULPAs1</strain>
    </source>
</reference>
<keyword evidence="6" id="KW-1185">Reference proteome</keyword>
<gene>
    <name evidence="5" type="ordered locus">HEAR2232</name>
</gene>
<dbReference type="STRING" id="204773.HEAR2232"/>
<dbReference type="PANTHER" id="PTHR35603:SF2">
    <property type="entry name" value="OUTER MEMBRANE LIPOPROTEIN"/>
    <property type="match status" value="1"/>
</dbReference>
<accession>A4G779</accession>
<feature type="region of interest" description="Disordered" evidence="3">
    <location>
        <begin position="60"/>
        <end position="106"/>
    </location>
</feature>
<evidence type="ECO:0000256" key="2">
    <source>
        <dbReference type="ARBA" id="ARBA00023136"/>
    </source>
</evidence>
<dbReference type="HOGENOM" id="CLU_090265_1_0_4"/>
<dbReference type="Proteomes" id="UP000006697">
    <property type="component" value="Chromosome"/>
</dbReference>